<keyword evidence="2" id="KW-1185">Reference proteome</keyword>
<evidence type="ECO:0008006" key="3">
    <source>
        <dbReference type="Google" id="ProtNLM"/>
    </source>
</evidence>
<sequence>MPPSSTFPPEIYDRIIDEISPPSKDAFSTCSLVERSWVPRSRTHMFRRIDFRIPSKNQADLLTSIGRTTEFQRNVASNTDVASYARNLVLTLTSSGNIASEIPQASKLHNLISLTLSCSNIIIYAVNDAIFTKLLSFIRHNQKLEHISVRSLVIYPPAFEVLMACAAIRAPVLQSLHLQSIWGPDWITDAWNRRKLVPARPSQSCRQASYLTGLYISHCENGVITTFLGSFDLRNLHRIALMNLDWGSCMTMTDATLNSTLIHFTLDLSDHRHGVGEEQIFNRLVNIPTVQLVLKRFSDAPMVLHGLQRTLFQGKPCIQKLHLQFRQYPFPSDTMVDTALRELHLTLPSICISIGFEVQEGIRPCATTTNIGALFGWMGQTGRLQFEALDDWWVHEATKR</sequence>
<reference evidence="1" key="1">
    <citation type="submission" date="2022-08" db="EMBL/GenBank/DDBJ databases">
        <title>A Global Phylogenomic Analysis of the Shiitake Genus Lentinula.</title>
        <authorList>
            <consortium name="DOE Joint Genome Institute"/>
            <person name="Sierra-Patev S."/>
            <person name="Min B."/>
            <person name="Naranjo-Ortiz M."/>
            <person name="Looney B."/>
            <person name="Konkel Z."/>
            <person name="Slot J.C."/>
            <person name="Sakamoto Y."/>
            <person name="Steenwyk J.L."/>
            <person name="Rokas A."/>
            <person name="Carro J."/>
            <person name="Camarero S."/>
            <person name="Ferreira P."/>
            <person name="Molpeceres G."/>
            <person name="Ruiz-Duenas F.J."/>
            <person name="Serrano A."/>
            <person name="Henrissat B."/>
            <person name="Drula E."/>
            <person name="Hughes K.W."/>
            <person name="Mata J.L."/>
            <person name="Ishikawa N.K."/>
            <person name="Vargas-Isla R."/>
            <person name="Ushijima S."/>
            <person name="Smith C.A."/>
            <person name="Ahrendt S."/>
            <person name="Andreopoulos W."/>
            <person name="He G."/>
            <person name="Labutti K."/>
            <person name="Lipzen A."/>
            <person name="Ng V."/>
            <person name="Riley R."/>
            <person name="Sandor L."/>
            <person name="Barry K."/>
            <person name="Martinez A.T."/>
            <person name="Xiao Y."/>
            <person name="Gibbons J.G."/>
            <person name="Terashima K."/>
            <person name="Grigoriev I.V."/>
            <person name="Hibbett D.S."/>
        </authorList>
    </citation>
    <scope>NUCLEOTIDE SEQUENCE</scope>
    <source>
        <strain evidence="1">RHP3577 ss4</strain>
    </source>
</reference>
<accession>A0ABQ8VLQ7</accession>
<dbReference type="Proteomes" id="UP001150217">
    <property type="component" value="Unassembled WGS sequence"/>
</dbReference>
<evidence type="ECO:0000313" key="1">
    <source>
        <dbReference type="EMBL" id="KAJ4493402.1"/>
    </source>
</evidence>
<name>A0ABQ8VLQ7_9AGAR</name>
<proteinExistence type="predicted"/>
<evidence type="ECO:0000313" key="2">
    <source>
        <dbReference type="Proteomes" id="UP001150217"/>
    </source>
</evidence>
<comment type="caution">
    <text evidence="1">The sequence shown here is derived from an EMBL/GenBank/DDBJ whole genome shotgun (WGS) entry which is preliminary data.</text>
</comment>
<dbReference type="EMBL" id="JANVFT010000035">
    <property type="protein sequence ID" value="KAJ4493402.1"/>
    <property type="molecule type" value="Genomic_DNA"/>
</dbReference>
<protein>
    <recommendedName>
        <fullName evidence="3">F-box domain-containing protein</fullName>
    </recommendedName>
</protein>
<gene>
    <name evidence="1" type="ORF">C8R41DRAFT_919616</name>
</gene>
<organism evidence="1 2">
    <name type="scientific">Lentinula lateritia</name>
    <dbReference type="NCBI Taxonomy" id="40482"/>
    <lineage>
        <taxon>Eukaryota</taxon>
        <taxon>Fungi</taxon>
        <taxon>Dikarya</taxon>
        <taxon>Basidiomycota</taxon>
        <taxon>Agaricomycotina</taxon>
        <taxon>Agaricomycetes</taxon>
        <taxon>Agaricomycetidae</taxon>
        <taxon>Agaricales</taxon>
        <taxon>Marasmiineae</taxon>
        <taxon>Omphalotaceae</taxon>
        <taxon>Lentinula</taxon>
    </lineage>
</organism>